<name>A0A816LBQ1_BRANA</name>
<dbReference type="Proteomes" id="UP001295469">
    <property type="component" value="Chromosome C05"/>
</dbReference>
<proteinExistence type="predicted"/>
<evidence type="ECO:0000313" key="2">
    <source>
        <dbReference type="EMBL" id="CAF1929146.1"/>
    </source>
</evidence>
<gene>
    <name evidence="2" type="ORF">DARMORV10_C05P31420.1</name>
</gene>
<keyword evidence="1" id="KW-1133">Transmembrane helix</keyword>
<keyword evidence="1" id="KW-0812">Transmembrane</keyword>
<accession>A0A816LBQ1</accession>
<reference evidence="2" key="1">
    <citation type="submission" date="2021-01" db="EMBL/GenBank/DDBJ databases">
        <authorList>
            <consortium name="Genoscope - CEA"/>
            <person name="William W."/>
        </authorList>
    </citation>
    <scope>NUCLEOTIDE SEQUENCE</scope>
</reference>
<sequence>MDHHFHPPLDNINQRLRLSVLFHLFFNYFLRSGRLVFEKRERVRKAKEKIEREMEFGDGRDLFALPLIPSQSSPPPPRSPLSLF</sequence>
<keyword evidence="1" id="KW-0472">Membrane</keyword>
<feature type="transmembrane region" description="Helical" evidence="1">
    <location>
        <begin position="20"/>
        <end position="37"/>
    </location>
</feature>
<evidence type="ECO:0000256" key="1">
    <source>
        <dbReference type="SAM" id="Phobius"/>
    </source>
</evidence>
<protein>
    <submittedName>
        <fullName evidence="2">(rape) hypothetical protein</fullName>
    </submittedName>
</protein>
<organism evidence="2">
    <name type="scientific">Brassica napus</name>
    <name type="common">Rape</name>
    <dbReference type="NCBI Taxonomy" id="3708"/>
    <lineage>
        <taxon>Eukaryota</taxon>
        <taxon>Viridiplantae</taxon>
        <taxon>Streptophyta</taxon>
        <taxon>Embryophyta</taxon>
        <taxon>Tracheophyta</taxon>
        <taxon>Spermatophyta</taxon>
        <taxon>Magnoliopsida</taxon>
        <taxon>eudicotyledons</taxon>
        <taxon>Gunneridae</taxon>
        <taxon>Pentapetalae</taxon>
        <taxon>rosids</taxon>
        <taxon>malvids</taxon>
        <taxon>Brassicales</taxon>
        <taxon>Brassicaceae</taxon>
        <taxon>Brassiceae</taxon>
        <taxon>Brassica</taxon>
    </lineage>
</organism>
<dbReference type="AlphaFoldDB" id="A0A816LBQ1"/>
<dbReference type="EMBL" id="HG994369">
    <property type="protein sequence ID" value="CAF1929146.1"/>
    <property type="molecule type" value="Genomic_DNA"/>
</dbReference>